<protein>
    <submittedName>
        <fullName evidence="1">Uncharacterized protein</fullName>
    </submittedName>
</protein>
<accession>X1D2X5</accession>
<organism evidence="1">
    <name type="scientific">marine sediment metagenome</name>
    <dbReference type="NCBI Taxonomy" id="412755"/>
    <lineage>
        <taxon>unclassified sequences</taxon>
        <taxon>metagenomes</taxon>
        <taxon>ecological metagenomes</taxon>
    </lineage>
</organism>
<comment type="caution">
    <text evidence="1">The sequence shown here is derived from an EMBL/GenBank/DDBJ whole genome shotgun (WGS) entry which is preliminary data.</text>
</comment>
<dbReference type="EMBL" id="BART01022940">
    <property type="protein sequence ID" value="GAH02600.1"/>
    <property type="molecule type" value="Genomic_DNA"/>
</dbReference>
<dbReference type="InterPro" id="IPR023292">
    <property type="entry name" value="NTP_PyroPHydrolase-like_dom_sf"/>
</dbReference>
<reference evidence="1" key="1">
    <citation type="journal article" date="2014" name="Front. Microbiol.">
        <title>High frequency of phylogenetically diverse reductive dehalogenase-homologous genes in deep subseafloor sedimentary metagenomes.</title>
        <authorList>
            <person name="Kawai M."/>
            <person name="Futagami T."/>
            <person name="Toyoda A."/>
            <person name="Takaki Y."/>
            <person name="Nishi S."/>
            <person name="Hori S."/>
            <person name="Arai W."/>
            <person name="Tsubouchi T."/>
            <person name="Morono Y."/>
            <person name="Uchiyama I."/>
            <person name="Ito T."/>
            <person name="Fujiyama A."/>
            <person name="Inagaki F."/>
            <person name="Takami H."/>
        </authorList>
    </citation>
    <scope>NUCLEOTIDE SEQUENCE</scope>
    <source>
        <strain evidence="1">Expedition CK06-06</strain>
    </source>
</reference>
<proteinExistence type="predicted"/>
<sequence>MGNDWYQDIVDFHKDVMKDNFRKFPHTPDYMHQRLRRNLIKEEIQETLNAIRQNDLVALADGIADSIVVLLGTAVTYGIDMRPIWDIVHESNMAKADGKLRGDGKMMKPEGWQLPDIKLEIDRQIRR</sequence>
<dbReference type="AlphaFoldDB" id="X1D2X5"/>
<evidence type="ECO:0000313" key="1">
    <source>
        <dbReference type="EMBL" id="GAH02600.1"/>
    </source>
</evidence>
<dbReference type="SUPFAM" id="SSF101386">
    <property type="entry name" value="all-alpha NTP pyrophosphatases"/>
    <property type="match status" value="1"/>
</dbReference>
<name>X1D2X5_9ZZZZ</name>
<dbReference type="Gene3D" id="1.10.3420.10">
    <property type="entry name" value="putative ntp pyrophosphohydrolase like domain"/>
    <property type="match status" value="1"/>
</dbReference>
<gene>
    <name evidence="1" type="ORF">S01H4_41885</name>
</gene>
<dbReference type="InterPro" id="IPR021130">
    <property type="entry name" value="PRib-ATP_PPHydrolase-like"/>
</dbReference>
<dbReference type="Pfam" id="PF01503">
    <property type="entry name" value="PRA-PH"/>
    <property type="match status" value="1"/>
</dbReference>